<sequence length="62" mass="5907">MARSPRLRLSARLARRGTGGACGTSATGAGAAGGTGGTGGAGAGSGRVPGSRIESIMRSFSR</sequence>
<comment type="caution">
    <text evidence="2">The sequence shown here is derived from an EMBL/GenBank/DDBJ whole genome shotgun (WGS) entry which is preliminary data.</text>
</comment>
<dbReference type="Proteomes" id="UP000186040">
    <property type="component" value="Unassembled WGS sequence"/>
</dbReference>
<proteinExistence type="predicted"/>
<reference evidence="2 3" key="1">
    <citation type="submission" date="2016-10" db="EMBL/GenBank/DDBJ databases">
        <title>The Draft Genome Sequence of Actinokineospora bangkokensis 44EHWT reveals the biosynthetic pathway of antifungal compounds Thailandins with unusual extender unit butylmalonyl-CoA.</title>
        <authorList>
            <person name="Greule A."/>
            <person name="Intra B."/>
            <person name="Flemming S."/>
            <person name="Rommel M.G."/>
            <person name="Panbangred W."/>
            <person name="Bechthold A."/>
        </authorList>
    </citation>
    <scope>NUCLEOTIDE SEQUENCE [LARGE SCALE GENOMIC DNA]</scope>
    <source>
        <strain evidence="2 3">44EHW</strain>
    </source>
</reference>
<feature type="region of interest" description="Disordered" evidence="1">
    <location>
        <begin position="1"/>
        <end position="62"/>
    </location>
</feature>
<evidence type="ECO:0000256" key="1">
    <source>
        <dbReference type="SAM" id="MobiDB-lite"/>
    </source>
</evidence>
<feature type="compositionally biased region" description="Gly residues" evidence="1">
    <location>
        <begin position="30"/>
        <end position="47"/>
    </location>
</feature>
<dbReference type="AlphaFoldDB" id="A0A1Q9LK41"/>
<dbReference type="EMBL" id="MKQR01000016">
    <property type="protein sequence ID" value="OLR92398.1"/>
    <property type="molecule type" value="Genomic_DNA"/>
</dbReference>
<gene>
    <name evidence="2" type="ORF">BJP25_20135</name>
</gene>
<name>A0A1Q9LK41_9PSEU</name>
<feature type="compositionally biased region" description="Low complexity" evidence="1">
    <location>
        <begin position="1"/>
        <end position="12"/>
    </location>
</feature>
<accession>A0A1Q9LK41</accession>
<evidence type="ECO:0000313" key="2">
    <source>
        <dbReference type="EMBL" id="OLR92398.1"/>
    </source>
</evidence>
<keyword evidence="3" id="KW-1185">Reference proteome</keyword>
<protein>
    <submittedName>
        <fullName evidence="2">Uncharacterized protein</fullName>
    </submittedName>
</protein>
<evidence type="ECO:0000313" key="3">
    <source>
        <dbReference type="Proteomes" id="UP000186040"/>
    </source>
</evidence>
<organism evidence="2 3">
    <name type="scientific">Actinokineospora bangkokensis</name>
    <dbReference type="NCBI Taxonomy" id="1193682"/>
    <lineage>
        <taxon>Bacteria</taxon>
        <taxon>Bacillati</taxon>
        <taxon>Actinomycetota</taxon>
        <taxon>Actinomycetes</taxon>
        <taxon>Pseudonocardiales</taxon>
        <taxon>Pseudonocardiaceae</taxon>
        <taxon>Actinokineospora</taxon>
    </lineage>
</organism>